<dbReference type="OrthoDB" id="683469at2759"/>
<name>A0A9N9IJ24_9GLOM</name>
<sequence>MAAWRSLTANKNQILEAAEYYRTVYTLDACHSKSSYRGVYFCANAIEGEGKFVPIAFAIAFVENSDNWIWFCENLYKALPLMNSNES</sequence>
<comment type="caution">
    <text evidence="1">The sequence shown here is derived from an EMBL/GenBank/DDBJ whole genome shotgun (WGS) entry which is preliminary data.</text>
</comment>
<reference evidence="1" key="1">
    <citation type="submission" date="2021-06" db="EMBL/GenBank/DDBJ databases">
        <authorList>
            <person name="Kallberg Y."/>
            <person name="Tangrot J."/>
            <person name="Rosling A."/>
        </authorList>
    </citation>
    <scope>NUCLEOTIDE SEQUENCE</scope>
    <source>
        <strain evidence="1">MA453B</strain>
    </source>
</reference>
<gene>
    <name evidence="1" type="ORF">DERYTH_LOCUS15864</name>
</gene>
<protein>
    <submittedName>
        <fullName evidence="1">27988_t:CDS:1</fullName>
    </submittedName>
</protein>
<dbReference type="Proteomes" id="UP000789405">
    <property type="component" value="Unassembled WGS sequence"/>
</dbReference>
<evidence type="ECO:0000313" key="1">
    <source>
        <dbReference type="EMBL" id="CAG8739377.1"/>
    </source>
</evidence>
<accession>A0A9N9IJ24</accession>
<organism evidence="1 2">
    <name type="scientific">Dentiscutata erythropus</name>
    <dbReference type="NCBI Taxonomy" id="1348616"/>
    <lineage>
        <taxon>Eukaryota</taxon>
        <taxon>Fungi</taxon>
        <taxon>Fungi incertae sedis</taxon>
        <taxon>Mucoromycota</taxon>
        <taxon>Glomeromycotina</taxon>
        <taxon>Glomeromycetes</taxon>
        <taxon>Diversisporales</taxon>
        <taxon>Gigasporaceae</taxon>
        <taxon>Dentiscutata</taxon>
    </lineage>
</organism>
<dbReference type="AlphaFoldDB" id="A0A9N9IJ24"/>
<dbReference type="EMBL" id="CAJVPY010013242">
    <property type="protein sequence ID" value="CAG8739377.1"/>
    <property type="molecule type" value="Genomic_DNA"/>
</dbReference>
<keyword evidence="2" id="KW-1185">Reference proteome</keyword>
<evidence type="ECO:0000313" key="2">
    <source>
        <dbReference type="Proteomes" id="UP000789405"/>
    </source>
</evidence>
<proteinExistence type="predicted"/>
<feature type="non-terminal residue" evidence="1">
    <location>
        <position position="1"/>
    </location>
</feature>